<name>A0A139HQ04_9PEZI</name>
<dbReference type="NCBIfam" id="TIGR01993">
    <property type="entry name" value="Pyr-5-nucltdase"/>
    <property type="match status" value="1"/>
</dbReference>
<accession>A0A139HQ04</accession>
<evidence type="ECO:0000313" key="1">
    <source>
        <dbReference type="EMBL" id="KXT04516.1"/>
    </source>
</evidence>
<dbReference type="SFLD" id="SFLDS00003">
    <property type="entry name" value="Haloacid_Dehalogenase"/>
    <property type="match status" value="1"/>
</dbReference>
<dbReference type="Pfam" id="PF00702">
    <property type="entry name" value="Hydrolase"/>
    <property type="match status" value="1"/>
</dbReference>
<dbReference type="InterPro" id="IPR010237">
    <property type="entry name" value="Pyr-5-nucltdase"/>
</dbReference>
<reference evidence="1 2" key="1">
    <citation type="submission" date="2015-07" db="EMBL/GenBank/DDBJ databases">
        <title>Comparative genomics of the Sigatoka disease complex on banana suggests a link between parallel evolutionary changes in Pseudocercospora fijiensis and Pseudocercospora eumusae and increased virulence on the banana host.</title>
        <authorList>
            <person name="Chang T.-C."/>
            <person name="Salvucci A."/>
            <person name="Crous P.W."/>
            <person name="Stergiopoulos I."/>
        </authorList>
    </citation>
    <scope>NUCLEOTIDE SEQUENCE [LARGE SCALE GENOMIC DNA]</scope>
    <source>
        <strain evidence="1 2">CBS 114824</strain>
    </source>
</reference>
<dbReference type="PANTHER" id="PTHR47438:SF1">
    <property type="entry name" value="PHOSPHATE METABOLISM PROTEIN 8-RELATED"/>
    <property type="match status" value="1"/>
</dbReference>
<dbReference type="InterPro" id="IPR006439">
    <property type="entry name" value="HAD-SF_hydro_IA"/>
</dbReference>
<dbReference type="GO" id="GO:0009166">
    <property type="term" value="P:nucleotide catabolic process"/>
    <property type="evidence" value="ECO:0007669"/>
    <property type="project" value="TreeGrafter"/>
</dbReference>
<keyword evidence="2" id="KW-1185">Reference proteome</keyword>
<dbReference type="PANTHER" id="PTHR47438">
    <property type="entry name" value="PHOSPHATE METABOLISM PROTEIN 8-RELATED"/>
    <property type="match status" value="1"/>
</dbReference>
<dbReference type="EMBL" id="LFZN01000020">
    <property type="protein sequence ID" value="KXT04516.1"/>
    <property type="molecule type" value="Genomic_DNA"/>
</dbReference>
<organism evidence="1 2">
    <name type="scientific">Pseudocercospora eumusae</name>
    <dbReference type="NCBI Taxonomy" id="321146"/>
    <lineage>
        <taxon>Eukaryota</taxon>
        <taxon>Fungi</taxon>
        <taxon>Dikarya</taxon>
        <taxon>Ascomycota</taxon>
        <taxon>Pezizomycotina</taxon>
        <taxon>Dothideomycetes</taxon>
        <taxon>Dothideomycetidae</taxon>
        <taxon>Mycosphaerellales</taxon>
        <taxon>Mycosphaerellaceae</taxon>
        <taxon>Pseudocercospora</taxon>
    </lineage>
</organism>
<dbReference type="NCBIfam" id="TIGR01509">
    <property type="entry name" value="HAD-SF-IA-v3"/>
    <property type="match status" value="1"/>
</dbReference>
<dbReference type="SUPFAM" id="SSF56784">
    <property type="entry name" value="HAD-like"/>
    <property type="match status" value="1"/>
</dbReference>
<dbReference type="SFLD" id="SFLDG01132">
    <property type="entry name" value="C1.5.3:_5'-Nucleotidase_Like"/>
    <property type="match status" value="1"/>
</dbReference>
<evidence type="ECO:0008006" key="3">
    <source>
        <dbReference type="Google" id="ProtNLM"/>
    </source>
</evidence>
<dbReference type="InterPro" id="IPR036412">
    <property type="entry name" value="HAD-like_sf"/>
</dbReference>
<comment type="caution">
    <text evidence="1">The sequence shown here is derived from an EMBL/GenBank/DDBJ whole genome shotgun (WGS) entry which is preliminary data.</text>
</comment>
<evidence type="ECO:0000313" key="2">
    <source>
        <dbReference type="Proteomes" id="UP000070133"/>
    </source>
</evidence>
<dbReference type="Gene3D" id="1.10.150.450">
    <property type="match status" value="1"/>
</dbReference>
<dbReference type="Proteomes" id="UP000070133">
    <property type="component" value="Unassembled WGS sequence"/>
</dbReference>
<dbReference type="InterPro" id="IPR052791">
    <property type="entry name" value="SSM1_domain"/>
</dbReference>
<dbReference type="SFLD" id="SFLDG01129">
    <property type="entry name" value="C1.5:_HAD__Beta-PGM__Phosphata"/>
    <property type="match status" value="1"/>
</dbReference>
<protein>
    <recommendedName>
        <fullName evidence="3">Pyrimidine 5'-nucleotidase</fullName>
    </recommendedName>
</protein>
<dbReference type="AlphaFoldDB" id="A0A139HQ04"/>
<gene>
    <name evidence="1" type="ORF">AC578_8635</name>
</gene>
<dbReference type="Gene3D" id="3.40.50.1000">
    <property type="entry name" value="HAD superfamily/HAD-like"/>
    <property type="match status" value="1"/>
</dbReference>
<dbReference type="GO" id="GO:0008252">
    <property type="term" value="F:nucleotidase activity"/>
    <property type="evidence" value="ECO:0007669"/>
    <property type="project" value="TreeGrafter"/>
</dbReference>
<dbReference type="STRING" id="321146.A0A139HQ04"/>
<dbReference type="FunFam" id="1.10.150.450:FF:000001">
    <property type="entry name" value="SDT1p Pyrimidine nucleotidase"/>
    <property type="match status" value="1"/>
</dbReference>
<dbReference type="GO" id="GO:0006206">
    <property type="term" value="P:pyrimidine nucleobase metabolic process"/>
    <property type="evidence" value="ECO:0007669"/>
    <property type="project" value="TreeGrafter"/>
</dbReference>
<dbReference type="InterPro" id="IPR023214">
    <property type="entry name" value="HAD_sf"/>
</dbReference>
<proteinExistence type="predicted"/>
<dbReference type="OrthoDB" id="1065058at2759"/>
<sequence>MTGTGEANGVAPAADNRNVFFFDIDNCLYPKSYKIHDHMSVLIDDYFQTHLGLSREDATMLHQRYYKDYGLAIEGLVRHHKVDPLEYNDKVDDALPLDDIIKPNPQLRKLLEDLDRKNFKPWLFTNAYINHAKRVIRLLGIEDLFEGVTYCDYAAPKLLCKPDPDMFAKAMREAGISDVSKCYYIDDSALNCIGGKAYGWKNTVHLVEPESKAPSQPACDHQISNLEELRTIFPEVFKSA</sequence>